<dbReference type="AlphaFoldDB" id="A0AAE0S9U5"/>
<protein>
    <submittedName>
        <fullName evidence="2">Uncharacterized protein</fullName>
    </submittedName>
</protein>
<comment type="caution">
    <text evidence="2">The sequence shown here is derived from an EMBL/GenBank/DDBJ whole genome shotgun (WGS) entry which is preliminary data.</text>
</comment>
<reference evidence="2" key="3">
    <citation type="submission" date="2023-05" db="EMBL/GenBank/DDBJ databases">
        <authorList>
            <person name="Smith C.H."/>
        </authorList>
    </citation>
    <scope>NUCLEOTIDE SEQUENCE</scope>
    <source>
        <strain evidence="2">CHS0354</strain>
        <tissue evidence="2">Mantle</tissue>
    </source>
</reference>
<feature type="transmembrane region" description="Helical" evidence="1">
    <location>
        <begin position="15"/>
        <end position="32"/>
    </location>
</feature>
<reference evidence="2" key="1">
    <citation type="journal article" date="2021" name="Genome Biol. Evol.">
        <title>A High-Quality Reference Genome for a Parasitic Bivalve with Doubly Uniparental Inheritance (Bivalvia: Unionida).</title>
        <authorList>
            <person name="Smith C.H."/>
        </authorList>
    </citation>
    <scope>NUCLEOTIDE SEQUENCE</scope>
    <source>
        <strain evidence="2">CHS0354</strain>
    </source>
</reference>
<sequence length="272" mass="30496">MVYTVIKLKWINTGLFHMLILCWIVGYPVSMVRGCNLQLIKECVNILSTPGTDMLKADDLAAIPSTLQLSRMCVKVDEFRTCYEPNVANCTNDLVFSMTFGIIQKTTDYLCVEGHDDIIRHDTCWNKTEVKEKTTACHTDLNNRIASLRQEQMSTTALDASELKLVWCDLVTRIRNCMGKAVYDHCGLTASCVIETMMDRALGDLANLMKCERVPVCTIQSGITDISTVGTTNSDRAVIDSANRMDKPSGGAIRLRTPEAFFLISFIFFIFM</sequence>
<keyword evidence="1" id="KW-0812">Transmembrane</keyword>
<gene>
    <name evidence="2" type="ORF">CHS0354_003602</name>
</gene>
<organism evidence="2 3">
    <name type="scientific">Potamilus streckersoni</name>
    <dbReference type="NCBI Taxonomy" id="2493646"/>
    <lineage>
        <taxon>Eukaryota</taxon>
        <taxon>Metazoa</taxon>
        <taxon>Spiralia</taxon>
        <taxon>Lophotrochozoa</taxon>
        <taxon>Mollusca</taxon>
        <taxon>Bivalvia</taxon>
        <taxon>Autobranchia</taxon>
        <taxon>Heteroconchia</taxon>
        <taxon>Palaeoheterodonta</taxon>
        <taxon>Unionida</taxon>
        <taxon>Unionoidea</taxon>
        <taxon>Unionidae</taxon>
        <taxon>Ambleminae</taxon>
        <taxon>Lampsilini</taxon>
        <taxon>Potamilus</taxon>
    </lineage>
</organism>
<keyword evidence="1" id="KW-0472">Membrane</keyword>
<evidence type="ECO:0000256" key="1">
    <source>
        <dbReference type="SAM" id="Phobius"/>
    </source>
</evidence>
<proteinExistence type="predicted"/>
<name>A0AAE0S9U5_9BIVA</name>
<reference evidence="2" key="2">
    <citation type="journal article" date="2021" name="Genome Biol. Evol.">
        <title>Developing a high-quality reference genome for a parasitic bivalve with doubly uniparental inheritance (Bivalvia: Unionida).</title>
        <authorList>
            <person name="Smith C.H."/>
        </authorList>
    </citation>
    <scope>NUCLEOTIDE SEQUENCE</scope>
    <source>
        <strain evidence="2">CHS0354</strain>
        <tissue evidence="2">Mantle</tissue>
    </source>
</reference>
<keyword evidence="3" id="KW-1185">Reference proteome</keyword>
<evidence type="ECO:0000313" key="2">
    <source>
        <dbReference type="EMBL" id="KAK3587470.1"/>
    </source>
</evidence>
<accession>A0AAE0S9U5</accession>
<keyword evidence="1" id="KW-1133">Transmembrane helix</keyword>
<dbReference type="Proteomes" id="UP001195483">
    <property type="component" value="Unassembled WGS sequence"/>
</dbReference>
<dbReference type="EMBL" id="JAEAOA010000285">
    <property type="protein sequence ID" value="KAK3587470.1"/>
    <property type="molecule type" value="Genomic_DNA"/>
</dbReference>
<evidence type="ECO:0000313" key="3">
    <source>
        <dbReference type="Proteomes" id="UP001195483"/>
    </source>
</evidence>